<sequence length="113" mass="12214">VAPLTGCARNVDQGCAPLKILESMAAGTPVVASGLPAVREIMADGAHGRLVAPDRPAELARAIRVLLEYPDAARAMGERGRRRVRDDFSWSTTRAEMTSIYRGLTEDLSIHGW</sequence>
<evidence type="ECO:0000259" key="2">
    <source>
        <dbReference type="Pfam" id="PF00534"/>
    </source>
</evidence>
<feature type="domain" description="Glycosyl transferase family 1" evidence="2">
    <location>
        <begin position="17"/>
        <end position="83"/>
    </location>
</feature>
<accession>A0ABV5Z045</accession>
<dbReference type="RefSeq" id="WP_378213188.1">
    <property type="nucleotide sequence ID" value="NZ_JBHLZP010000881.1"/>
</dbReference>
<keyword evidence="3" id="KW-0328">Glycosyltransferase</keyword>
<dbReference type="EMBL" id="JBHLZP010000881">
    <property type="protein sequence ID" value="MFB9839992.1"/>
    <property type="molecule type" value="Genomic_DNA"/>
</dbReference>
<comment type="caution">
    <text evidence="3">The sequence shown here is derived from an EMBL/GenBank/DDBJ whole genome shotgun (WGS) entry which is preliminary data.</text>
</comment>
<name>A0ABV5Z045_9ACTN</name>
<dbReference type="Pfam" id="PF00534">
    <property type="entry name" value="Glycos_transf_1"/>
    <property type="match status" value="1"/>
</dbReference>
<dbReference type="InterPro" id="IPR001296">
    <property type="entry name" value="Glyco_trans_1"/>
</dbReference>
<dbReference type="PANTHER" id="PTHR12526">
    <property type="entry name" value="GLYCOSYLTRANSFERASE"/>
    <property type="match status" value="1"/>
</dbReference>
<protein>
    <submittedName>
        <fullName evidence="3">Glycosyltransferase</fullName>
        <ecNumber evidence="3">2.4.-.-</ecNumber>
    </submittedName>
</protein>
<organism evidence="3 4">
    <name type="scientific">Actinoallomurus acaciae</name>
    <dbReference type="NCBI Taxonomy" id="502577"/>
    <lineage>
        <taxon>Bacteria</taxon>
        <taxon>Bacillati</taxon>
        <taxon>Actinomycetota</taxon>
        <taxon>Actinomycetes</taxon>
        <taxon>Streptosporangiales</taxon>
        <taxon>Thermomonosporaceae</taxon>
        <taxon>Actinoallomurus</taxon>
    </lineage>
</organism>
<evidence type="ECO:0000313" key="4">
    <source>
        <dbReference type="Proteomes" id="UP001589627"/>
    </source>
</evidence>
<feature type="non-terminal residue" evidence="3">
    <location>
        <position position="1"/>
    </location>
</feature>
<evidence type="ECO:0000256" key="1">
    <source>
        <dbReference type="ARBA" id="ARBA00022679"/>
    </source>
</evidence>
<keyword evidence="1 3" id="KW-0808">Transferase</keyword>
<reference evidence="3 4" key="1">
    <citation type="submission" date="2024-09" db="EMBL/GenBank/DDBJ databases">
        <authorList>
            <person name="Sun Q."/>
            <person name="Mori K."/>
        </authorList>
    </citation>
    <scope>NUCLEOTIDE SEQUENCE [LARGE SCALE GENOMIC DNA]</scope>
    <source>
        <strain evidence="3 4">TBRC 0563</strain>
    </source>
</reference>
<dbReference type="SUPFAM" id="SSF53756">
    <property type="entry name" value="UDP-Glycosyltransferase/glycogen phosphorylase"/>
    <property type="match status" value="1"/>
</dbReference>
<proteinExistence type="predicted"/>
<dbReference type="CDD" id="cd03801">
    <property type="entry name" value="GT4_PimA-like"/>
    <property type="match status" value="1"/>
</dbReference>
<keyword evidence="4" id="KW-1185">Reference proteome</keyword>
<evidence type="ECO:0000313" key="3">
    <source>
        <dbReference type="EMBL" id="MFB9839992.1"/>
    </source>
</evidence>
<gene>
    <name evidence="3" type="ORF">ACFFNX_48380</name>
</gene>
<dbReference type="PANTHER" id="PTHR12526:SF636">
    <property type="entry name" value="BLL3647 PROTEIN"/>
    <property type="match status" value="1"/>
</dbReference>
<dbReference type="Gene3D" id="3.40.50.2000">
    <property type="entry name" value="Glycogen Phosphorylase B"/>
    <property type="match status" value="2"/>
</dbReference>
<dbReference type="GO" id="GO:0016757">
    <property type="term" value="F:glycosyltransferase activity"/>
    <property type="evidence" value="ECO:0007669"/>
    <property type="project" value="UniProtKB-KW"/>
</dbReference>
<dbReference type="Proteomes" id="UP001589627">
    <property type="component" value="Unassembled WGS sequence"/>
</dbReference>
<dbReference type="EC" id="2.4.-.-" evidence="3"/>